<name>S2IYR8_MUCC1</name>
<dbReference type="AlphaFoldDB" id="S2IYR8"/>
<feature type="region of interest" description="Disordered" evidence="1">
    <location>
        <begin position="24"/>
        <end position="43"/>
    </location>
</feature>
<accession>S2IYR8</accession>
<dbReference type="Pfam" id="PF12572">
    <property type="entry name" value="DUF3752"/>
    <property type="match status" value="1"/>
</dbReference>
<dbReference type="OrthoDB" id="73491at2759"/>
<feature type="domain" description="DUF3752" evidence="2">
    <location>
        <begin position="276"/>
        <end position="408"/>
    </location>
</feature>
<evidence type="ECO:0000313" key="3">
    <source>
        <dbReference type="EMBL" id="EPB81007.1"/>
    </source>
</evidence>
<feature type="region of interest" description="Disordered" evidence="1">
    <location>
        <begin position="273"/>
        <end position="335"/>
    </location>
</feature>
<sequence>MIGPAIPEALLKQKQNQDEIDISLSDDEQDQIEQQQAGPQIPLHLIEKKRQSNVNEESIGPQIPQHFLEQKRSTANVDEIAISDNEEEEQVAGPQIPEHLLQQKRSAVNEDEFATFDNKEEEQVAGPQIPHNILDKKRAASTPKEQDEEEDPDVFAPALPPDLLEQRQKQQTHPQQEQENQRSGGRRRRPVGPSFPSGPMPMPNTEEDDFIVGPALPKDYNPEEEAKHSAIQAIEEHARLTKEAMEQKKAGKTKVERPEWMLVPPEVDYLKKAGSGKSRQFTNKTMAPEDLDSSGWTETPAEKQRRLEEQRLGKRKAVADQDTGPSQLDIQRHRNVQQYNMQTRPLTLLEMHQQKKKKDRKANGLTAEEDVTKRAFDREKDLVGHKRISKKDKDEFLRKSSELGSKFGYGKSSFL</sequence>
<evidence type="ECO:0000259" key="2">
    <source>
        <dbReference type="Pfam" id="PF12572"/>
    </source>
</evidence>
<protein>
    <recommendedName>
        <fullName evidence="2">DUF3752 domain-containing protein</fullName>
    </recommendedName>
</protein>
<dbReference type="PANTHER" id="PTHR46370">
    <property type="entry name" value="GPALPP MOTIFS-CONTAINING PROTEIN 1"/>
    <property type="match status" value="1"/>
</dbReference>
<feature type="region of interest" description="Disordered" evidence="1">
    <location>
        <begin position="83"/>
        <end position="229"/>
    </location>
</feature>
<dbReference type="EMBL" id="KE124229">
    <property type="protein sequence ID" value="EPB81007.1"/>
    <property type="molecule type" value="Genomic_DNA"/>
</dbReference>
<reference evidence="4" key="1">
    <citation type="submission" date="2013-05" db="EMBL/GenBank/DDBJ databases">
        <title>The Genome sequence of Mucor circinelloides f. circinelloides 1006PhL.</title>
        <authorList>
            <consortium name="The Broad Institute Genomics Platform"/>
            <person name="Cuomo C."/>
            <person name="Earl A."/>
            <person name="Findley K."/>
            <person name="Lee S.C."/>
            <person name="Walker B."/>
            <person name="Young S."/>
            <person name="Zeng Q."/>
            <person name="Gargeya S."/>
            <person name="Fitzgerald M."/>
            <person name="Haas B."/>
            <person name="Abouelleil A."/>
            <person name="Allen A.W."/>
            <person name="Alvarado L."/>
            <person name="Arachchi H.M."/>
            <person name="Berlin A.M."/>
            <person name="Chapman S.B."/>
            <person name="Gainer-Dewar J."/>
            <person name="Goldberg J."/>
            <person name="Griggs A."/>
            <person name="Gujja S."/>
            <person name="Hansen M."/>
            <person name="Howarth C."/>
            <person name="Imamovic A."/>
            <person name="Ireland A."/>
            <person name="Larimer J."/>
            <person name="McCowan C."/>
            <person name="Murphy C."/>
            <person name="Pearson M."/>
            <person name="Poon T.W."/>
            <person name="Priest M."/>
            <person name="Roberts A."/>
            <person name="Saif S."/>
            <person name="Shea T."/>
            <person name="Sisk P."/>
            <person name="Sykes S."/>
            <person name="Wortman J."/>
            <person name="Nusbaum C."/>
            <person name="Birren B."/>
        </authorList>
    </citation>
    <scope>NUCLEOTIDE SEQUENCE [LARGE SCALE GENOMIC DNA]</scope>
    <source>
        <strain evidence="4">1006PhL</strain>
    </source>
</reference>
<dbReference type="InterPro" id="IPR046331">
    <property type="entry name" value="GPAM1-like"/>
</dbReference>
<evidence type="ECO:0000256" key="1">
    <source>
        <dbReference type="SAM" id="MobiDB-lite"/>
    </source>
</evidence>
<feature type="compositionally biased region" description="Low complexity" evidence="1">
    <location>
        <begin position="169"/>
        <end position="183"/>
    </location>
</feature>
<feature type="compositionally biased region" description="Basic and acidic residues" evidence="1">
    <location>
        <begin position="220"/>
        <end position="229"/>
    </location>
</feature>
<dbReference type="InParanoid" id="S2IYR8"/>
<gene>
    <name evidence="3" type="ORF">HMPREF1544_12296</name>
</gene>
<feature type="compositionally biased region" description="Basic and acidic residues" evidence="1">
    <location>
        <begin position="300"/>
        <end position="312"/>
    </location>
</feature>
<dbReference type="PANTHER" id="PTHR46370:SF1">
    <property type="entry name" value="GPALPP MOTIFS-CONTAINING PROTEIN 1"/>
    <property type="match status" value="1"/>
</dbReference>
<dbReference type="InterPro" id="IPR022226">
    <property type="entry name" value="DUF3752"/>
</dbReference>
<dbReference type="eggNOG" id="ENOG502RXM1">
    <property type="taxonomic scope" value="Eukaryota"/>
</dbReference>
<dbReference type="VEuPathDB" id="FungiDB:HMPREF1544_12296"/>
<proteinExistence type="predicted"/>
<organism evidence="3 4">
    <name type="scientific">Mucor circinelloides f. circinelloides (strain 1006PhL)</name>
    <name type="common">Mucormycosis agent</name>
    <name type="synonym">Calyptromyces circinelloides</name>
    <dbReference type="NCBI Taxonomy" id="1220926"/>
    <lineage>
        <taxon>Eukaryota</taxon>
        <taxon>Fungi</taxon>
        <taxon>Fungi incertae sedis</taxon>
        <taxon>Mucoromycota</taxon>
        <taxon>Mucoromycotina</taxon>
        <taxon>Mucoromycetes</taxon>
        <taxon>Mucorales</taxon>
        <taxon>Mucorineae</taxon>
        <taxon>Mucoraceae</taxon>
        <taxon>Mucor</taxon>
    </lineage>
</organism>
<keyword evidence="4" id="KW-1185">Reference proteome</keyword>
<evidence type="ECO:0000313" key="4">
    <source>
        <dbReference type="Proteomes" id="UP000014254"/>
    </source>
</evidence>
<dbReference type="OMA" id="NKAADFG"/>
<dbReference type="Proteomes" id="UP000014254">
    <property type="component" value="Unassembled WGS sequence"/>
</dbReference>
<feature type="region of interest" description="Disordered" evidence="1">
    <location>
        <begin position="352"/>
        <end position="374"/>
    </location>
</feature>